<dbReference type="Proteomes" id="UP000828390">
    <property type="component" value="Unassembled WGS sequence"/>
</dbReference>
<keyword evidence="2" id="KW-1185">Reference proteome</keyword>
<gene>
    <name evidence="1" type="ORF">DPMN_166923</name>
</gene>
<proteinExistence type="predicted"/>
<reference evidence="1" key="1">
    <citation type="journal article" date="2019" name="bioRxiv">
        <title>The Genome of the Zebra Mussel, Dreissena polymorpha: A Resource for Invasive Species Research.</title>
        <authorList>
            <person name="McCartney M.A."/>
            <person name="Auch B."/>
            <person name="Kono T."/>
            <person name="Mallez S."/>
            <person name="Zhang Y."/>
            <person name="Obille A."/>
            <person name="Becker A."/>
            <person name="Abrahante J.E."/>
            <person name="Garbe J."/>
            <person name="Badalamenti J.P."/>
            <person name="Herman A."/>
            <person name="Mangelson H."/>
            <person name="Liachko I."/>
            <person name="Sullivan S."/>
            <person name="Sone E.D."/>
            <person name="Koren S."/>
            <person name="Silverstein K.A.T."/>
            <person name="Beckman K.B."/>
            <person name="Gohl D.M."/>
        </authorList>
    </citation>
    <scope>NUCLEOTIDE SEQUENCE</scope>
    <source>
        <strain evidence="1">Duluth1</strain>
        <tissue evidence="1">Whole animal</tissue>
    </source>
</reference>
<organism evidence="1 2">
    <name type="scientific">Dreissena polymorpha</name>
    <name type="common">Zebra mussel</name>
    <name type="synonym">Mytilus polymorpha</name>
    <dbReference type="NCBI Taxonomy" id="45954"/>
    <lineage>
        <taxon>Eukaryota</taxon>
        <taxon>Metazoa</taxon>
        <taxon>Spiralia</taxon>
        <taxon>Lophotrochozoa</taxon>
        <taxon>Mollusca</taxon>
        <taxon>Bivalvia</taxon>
        <taxon>Autobranchia</taxon>
        <taxon>Heteroconchia</taxon>
        <taxon>Euheterodonta</taxon>
        <taxon>Imparidentia</taxon>
        <taxon>Neoheterodontei</taxon>
        <taxon>Myida</taxon>
        <taxon>Dreissenoidea</taxon>
        <taxon>Dreissenidae</taxon>
        <taxon>Dreissena</taxon>
    </lineage>
</organism>
<dbReference type="AlphaFoldDB" id="A0A9D4F2Z5"/>
<evidence type="ECO:0000313" key="1">
    <source>
        <dbReference type="EMBL" id="KAH3788775.1"/>
    </source>
</evidence>
<dbReference type="EMBL" id="JAIWYP010000008">
    <property type="protein sequence ID" value="KAH3788775.1"/>
    <property type="molecule type" value="Genomic_DNA"/>
</dbReference>
<accession>A0A9D4F2Z5</accession>
<protein>
    <submittedName>
        <fullName evidence="1">Uncharacterized protein</fullName>
    </submittedName>
</protein>
<sequence length="54" mass="6060">MEDVREGEAMQRRILRPSVERVIDSLALHEDNIILGEKKTARQETSESSSSASC</sequence>
<reference evidence="1" key="2">
    <citation type="submission" date="2020-11" db="EMBL/GenBank/DDBJ databases">
        <authorList>
            <person name="McCartney M.A."/>
            <person name="Auch B."/>
            <person name="Kono T."/>
            <person name="Mallez S."/>
            <person name="Becker A."/>
            <person name="Gohl D.M."/>
            <person name="Silverstein K.A.T."/>
            <person name="Koren S."/>
            <person name="Bechman K.B."/>
            <person name="Herman A."/>
            <person name="Abrahante J.E."/>
            <person name="Garbe J."/>
        </authorList>
    </citation>
    <scope>NUCLEOTIDE SEQUENCE</scope>
    <source>
        <strain evidence="1">Duluth1</strain>
        <tissue evidence="1">Whole animal</tissue>
    </source>
</reference>
<evidence type="ECO:0000313" key="2">
    <source>
        <dbReference type="Proteomes" id="UP000828390"/>
    </source>
</evidence>
<comment type="caution">
    <text evidence="1">The sequence shown here is derived from an EMBL/GenBank/DDBJ whole genome shotgun (WGS) entry which is preliminary data.</text>
</comment>
<name>A0A9D4F2Z5_DREPO</name>